<sequence length="60" mass="7324">MPMQFQNRHHFLQLDHRHPHDGSPGRIWSAIDRTAPLPRHRQIKNWGKLLRRKWGVSIRR</sequence>
<accession>A0A238GZV0</accession>
<dbReference type="Proteomes" id="UP000198460">
    <property type="component" value="Unassembled WGS sequence"/>
</dbReference>
<proteinExistence type="predicted"/>
<name>A0A238GZV0_9BURK</name>
<evidence type="ECO:0000313" key="2">
    <source>
        <dbReference type="Proteomes" id="UP000198460"/>
    </source>
</evidence>
<dbReference type="EMBL" id="FXAN01000031">
    <property type="protein sequence ID" value="SMF98491.1"/>
    <property type="molecule type" value="Genomic_DNA"/>
</dbReference>
<gene>
    <name evidence="1" type="ORF">BSIN_5456</name>
</gene>
<dbReference type="AlphaFoldDB" id="A0A238GZV0"/>
<evidence type="ECO:0000313" key="1">
    <source>
        <dbReference type="EMBL" id="SMF98491.1"/>
    </source>
</evidence>
<organism evidence="1 2">
    <name type="scientific">Burkholderia singularis</name>
    <dbReference type="NCBI Taxonomy" id="1503053"/>
    <lineage>
        <taxon>Bacteria</taxon>
        <taxon>Pseudomonadati</taxon>
        <taxon>Pseudomonadota</taxon>
        <taxon>Betaproteobacteria</taxon>
        <taxon>Burkholderiales</taxon>
        <taxon>Burkholderiaceae</taxon>
        <taxon>Burkholderia</taxon>
        <taxon>pseudomallei group</taxon>
    </lineage>
</organism>
<reference evidence="1 2" key="1">
    <citation type="submission" date="2017-04" db="EMBL/GenBank/DDBJ databases">
        <authorList>
            <person name="Afonso C.L."/>
            <person name="Miller P.J."/>
            <person name="Scott M.A."/>
            <person name="Spackman E."/>
            <person name="Goraichik I."/>
            <person name="Dimitrov K.M."/>
            <person name="Suarez D.L."/>
            <person name="Swayne D.E."/>
        </authorList>
    </citation>
    <scope>NUCLEOTIDE SEQUENCE [LARGE SCALE GENOMIC DNA]</scope>
    <source>
        <strain evidence="1">LMG 28154</strain>
    </source>
</reference>
<protein>
    <submittedName>
        <fullName evidence="1">Uncharacterized protein</fullName>
    </submittedName>
</protein>